<reference evidence="2" key="1">
    <citation type="journal article" date="2016" name="Sci. Rep.">
        <title>Molecular characterization of firefly nuptial gifts: a multi-omics approach sheds light on postcopulatory sexual selection.</title>
        <authorList>
            <person name="Al-Wathiqui N."/>
            <person name="Fallon T.R."/>
            <person name="South A."/>
            <person name="Weng J.K."/>
            <person name="Lewis S.M."/>
        </authorList>
    </citation>
    <scope>NUCLEOTIDE SEQUENCE</scope>
</reference>
<dbReference type="AlphaFoldDB" id="A0A1Y1LL40"/>
<evidence type="ECO:0000313" key="2">
    <source>
        <dbReference type="EMBL" id="JAV73631.1"/>
    </source>
</evidence>
<name>A0A1Y1LL40_PHOPY</name>
<feature type="compositionally biased region" description="Polar residues" evidence="1">
    <location>
        <begin position="540"/>
        <end position="550"/>
    </location>
</feature>
<feature type="compositionally biased region" description="Polar residues" evidence="1">
    <location>
        <begin position="107"/>
        <end position="119"/>
    </location>
</feature>
<evidence type="ECO:0008006" key="3">
    <source>
        <dbReference type="Google" id="ProtNLM"/>
    </source>
</evidence>
<feature type="compositionally biased region" description="Basic residues" evidence="1">
    <location>
        <begin position="97"/>
        <end position="106"/>
    </location>
</feature>
<feature type="region of interest" description="Disordered" evidence="1">
    <location>
        <begin position="84"/>
        <end position="122"/>
    </location>
</feature>
<feature type="region of interest" description="Disordered" evidence="1">
    <location>
        <begin position="528"/>
        <end position="550"/>
    </location>
</feature>
<organism evidence="2">
    <name type="scientific">Photinus pyralis</name>
    <name type="common">Common eastern firefly</name>
    <name type="synonym">Lampyris pyralis</name>
    <dbReference type="NCBI Taxonomy" id="7054"/>
    <lineage>
        <taxon>Eukaryota</taxon>
        <taxon>Metazoa</taxon>
        <taxon>Ecdysozoa</taxon>
        <taxon>Arthropoda</taxon>
        <taxon>Hexapoda</taxon>
        <taxon>Insecta</taxon>
        <taxon>Pterygota</taxon>
        <taxon>Neoptera</taxon>
        <taxon>Endopterygota</taxon>
        <taxon>Coleoptera</taxon>
        <taxon>Polyphaga</taxon>
        <taxon>Elateriformia</taxon>
        <taxon>Elateroidea</taxon>
        <taxon>Lampyridae</taxon>
        <taxon>Lampyrinae</taxon>
        <taxon>Photinus</taxon>
    </lineage>
</organism>
<proteinExistence type="predicted"/>
<dbReference type="EMBL" id="GEZM01054468">
    <property type="protein sequence ID" value="JAV73631.1"/>
    <property type="molecule type" value="Transcribed_RNA"/>
</dbReference>
<protein>
    <recommendedName>
        <fullName evidence="3">DUF4806 domain-containing protein</fullName>
    </recommendedName>
</protein>
<dbReference type="PANTHER" id="PTHR34153:SF2">
    <property type="entry name" value="SI:CH211-262H13.3-RELATED"/>
    <property type="match status" value="1"/>
</dbReference>
<evidence type="ECO:0000256" key="1">
    <source>
        <dbReference type="SAM" id="MobiDB-lite"/>
    </source>
</evidence>
<dbReference type="PANTHER" id="PTHR34153">
    <property type="entry name" value="SI:CH211-262H13.3-RELATED-RELATED"/>
    <property type="match status" value="1"/>
</dbReference>
<sequence>MWDIVFWKDRTISYVPSCWRNENETSYKFPNTKSEQLLRKYIHDCKDLDSNYSWHDGEAKKVNVESLQVAKDLCVQGLNTSSFETDDEGNDNYTTKSGRRIRKRRVSTNSEESNPSLSRNMEETRRLISNNVVDDYVLGSKQKSSDESVEETIKWRSKKLEPLRKLKESVISHKTPRRTTREPLSTETVEVRYTNTDGELKDNQQPSTMCDETAVRYSLPVTATEVVNYQGSQFYSAQNKSNSFDLDEDLDEPSMQVTNIQSQSCKLDGKKSNALSKGAQILTSRIRSKSLEPDESRGWMRIPKNRSFVRPSGSMSTEWEEFSSQVANERRSDSRNADIQIYNPTRRTIPVCTDTDTNNREPAERRRVVDCDKIYKKLLELQFDMQSMTKEVASMQRLLNNFMTTPRSGQENEEDLFLNQLPLTTEMEINVFNTELMDKAKFKKLVQFLYLIGGDTVQKIVYQQMNKLLTNEVSIKYSGQGKKHKLPFITLKLYDAVLAATRKRWRNCTEDEVKKIVALFLATAKSRIKSQKKNDEGQAQEYNNDDYSTP</sequence>
<accession>A0A1Y1LL40</accession>